<organism evidence="2 3">
    <name type="scientific">Saguinus oedipus</name>
    <name type="common">Cotton-top tamarin</name>
    <name type="synonym">Oedipomidas oedipus</name>
    <dbReference type="NCBI Taxonomy" id="9490"/>
    <lineage>
        <taxon>Eukaryota</taxon>
        <taxon>Metazoa</taxon>
        <taxon>Chordata</taxon>
        <taxon>Craniata</taxon>
        <taxon>Vertebrata</taxon>
        <taxon>Euteleostomi</taxon>
        <taxon>Mammalia</taxon>
        <taxon>Eutheria</taxon>
        <taxon>Euarchontoglires</taxon>
        <taxon>Primates</taxon>
        <taxon>Haplorrhini</taxon>
        <taxon>Platyrrhini</taxon>
        <taxon>Cebidae</taxon>
        <taxon>Callitrichinae</taxon>
        <taxon>Saguinus</taxon>
    </lineage>
</organism>
<feature type="region of interest" description="Disordered" evidence="1">
    <location>
        <begin position="65"/>
        <end position="89"/>
    </location>
</feature>
<dbReference type="EMBL" id="JASSZA010000020">
    <property type="protein sequence ID" value="KAK2086074.1"/>
    <property type="molecule type" value="Genomic_DNA"/>
</dbReference>
<protein>
    <submittedName>
        <fullName evidence="2">Uncharacterized protein</fullName>
    </submittedName>
</protein>
<gene>
    <name evidence="2" type="ORF">P7K49_035499</name>
</gene>
<name>A0ABQ9TMT1_SAGOE</name>
<proteinExistence type="predicted"/>
<evidence type="ECO:0000313" key="3">
    <source>
        <dbReference type="Proteomes" id="UP001266305"/>
    </source>
</evidence>
<comment type="caution">
    <text evidence="2">The sequence shown here is derived from an EMBL/GenBank/DDBJ whole genome shotgun (WGS) entry which is preliminary data.</text>
</comment>
<accession>A0ABQ9TMT1</accession>
<evidence type="ECO:0000313" key="2">
    <source>
        <dbReference type="EMBL" id="KAK2086074.1"/>
    </source>
</evidence>
<sequence length="89" mass="10149">MLAEADLSCCGNWRGLRPRPSRQSAQPPAFSRLDLGTERRWPAGWRKGPDTLCFDKDEFMKVRASSASRNRVMGVPMPCPRQRPRCTSR</sequence>
<evidence type="ECO:0000256" key="1">
    <source>
        <dbReference type="SAM" id="MobiDB-lite"/>
    </source>
</evidence>
<keyword evidence="3" id="KW-1185">Reference proteome</keyword>
<reference evidence="2 3" key="1">
    <citation type="submission" date="2023-05" db="EMBL/GenBank/DDBJ databases">
        <title>B98-5 Cell Line De Novo Hybrid Assembly: An Optical Mapping Approach.</title>
        <authorList>
            <person name="Kananen K."/>
            <person name="Auerbach J.A."/>
            <person name="Kautto E."/>
            <person name="Blachly J.S."/>
        </authorList>
    </citation>
    <scope>NUCLEOTIDE SEQUENCE [LARGE SCALE GENOMIC DNA]</scope>
    <source>
        <strain evidence="2">B95-8</strain>
        <tissue evidence="2">Cell line</tissue>
    </source>
</reference>
<dbReference type="Proteomes" id="UP001266305">
    <property type="component" value="Unassembled WGS sequence"/>
</dbReference>